<dbReference type="Proteomes" id="UP000243459">
    <property type="component" value="Chromosome 7"/>
</dbReference>
<evidence type="ECO:0000256" key="1">
    <source>
        <dbReference type="SAM" id="MobiDB-lite"/>
    </source>
</evidence>
<accession>A0A5P1EFP1</accession>
<keyword evidence="3" id="KW-1185">Reference proteome</keyword>
<gene>
    <name evidence="2" type="ORF">A4U43_C07F28620</name>
</gene>
<sequence length="225" mass="24559">MMWHELIARGYFGKINHINRFCSIRKIDHPDLIWQLESTHAHSKPSVHAIQTAAAGKNIPPVHHRLLSIAPNDPSRPLAKDPPLVQPSLPSFNSPLRSLTYPDLGHLLAKDAPPSSSSPGHQPPCHQILIPNQIRDEPIVILSDSEVCIRLGFQSGPDRKKWISREYWLRTKGGRLGGGGEVVEGEGKEGNIGEDDDVDAEEGIGGRKILIDSGGRERGVGGDGD</sequence>
<feature type="region of interest" description="Disordered" evidence="1">
    <location>
        <begin position="179"/>
        <end position="225"/>
    </location>
</feature>
<proteinExistence type="predicted"/>
<dbReference type="Gramene" id="ONK64672">
    <property type="protein sequence ID" value="ONK64672"/>
    <property type="gene ID" value="A4U43_C07F28620"/>
</dbReference>
<dbReference type="AlphaFoldDB" id="A0A5P1EFP1"/>
<evidence type="ECO:0000313" key="3">
    <source>
        <dbReference type="Proteomes" id="UP000243459"/>
    </source>
</evidence>
<evidence type="ECO:0000313" key="2">
    <source>
        <dbReference type="EMBL" id="ONK64672.1"/>
    </source>
</evidence>
<name>A0A5P1EFP1_ASPOF</name>
<reference evidence="3" key="1">
    <citation type="journal article" date="2017" name="Nat. Commun.">
        <title>The asparagus genome sheds light on the origin and evolution of a young Y chromosome.</title>
        <authorList>
            <person name="Harkess A."/>
            <person name="Zhou J."/>
            <person name="Xu C."/>
            <person name="Bowers J.E."/>
            <person name="Van der Hulst R."/>
            <person name="Ayyampalayam S."/>
            <person name="Mercati F."/>
            <person name="Riccardi P."/>
            <person name="McKain M.R."/>
            <person name="Kakrana A."/>
            <person name="Tang H."/>
            <person name="Ray J."/>
            <person name="Groenendijk J."/>
            <person name="Arikit S."/>
            <person name="Mathioni S.M."/>
            <person name="Nakano M."/>
            <person name="Shan H."/>
            <person name="Telgmann-Rauber A."/>
            <person name="Kanno A."/>
            <person name="Yue Z."/>
            <person name="Chen H."/>
            <person name="Li W."/>
            <person name="Chen Y."/>
            <person name="Xu X."/>
            <person name="Zhang Y."/>
            <person name="Luo S."/>
            <person name="Chen H."/>
            <person name="Gao J."/>
            <person name="Mao Z."/>
            <person name="Pires J.C."/>
            <person name="Luo M."/>
            <person name="Kudrna D."/>
            <person name="Wing R.A."/>
            <person name="Meyers B.C."/>
            <person name="Yi K."/>
            <person name="Kong H."/>
            <person name="Lavrijsen P."/>
            <person name="Sunseri F."/>
            <person name="Falavigna A."/>
            <person name="Ye Y."/>
            <person name="Leebens-Mack J.H."/>
            <person name="Chen G."/>
        </authorList>
    </citation>
    <scope>NUCLEOTIDE SEQUENCE [LARGE SCALE GENOMIC DNA]</scope>
    <source>
        <strain evidence="3">cv. DH0086</strain>
    </source>
</reference>
<feature type="compositionally biased region" description="Basic and acidic residues" evidence="1">
    <location>
        <begin position="214"/>
        <end position="225"/>
    </location>
</feature>
<dbReference type="EMBL" id="CM007387">
    <property type="protein sequence ID" value="ONK64672.1"/>
    <property type="molecule type" value="Genomic_DNA"/>
</dbReference>
<feature type="compositionally biased region" description="Acidic residues" evidence="1">
    <location>
        <begin position="192"/>
        <end position="202"/>
    </location>
</feature>
<organism evidence="2 3">
    <name type="scientific">Asparagus officinalis</name>
    <name type="common">Garden asparagus</name>
    <dbReference type="NCBI Taxonomy" id="4686"/>
    <lineage>
        <taxon>Eukaryota</taxon>
        <taxon>Viridiplantae</taxon>
        <taxon>Streptophyta</taxon>
        <taxon>Embryophyta</taxon>
        <taxon>Tracheophyta</taxon>
        <taxon>Spermatophyta</taxon>
        <taxon>Magnoliopsida</taxon>
        <taxon>Liliopsida</taxon>
        <taxon>Asparagales</taxon>
        <taxon>Asparagaceae</taxon>
        <taxon>Asparagoideae</taxon>
        <taxon>Asparagus</taxon>
    </lineage>
</organism>
<protein>
    <submittedName>
        <fullName evidence="2">Uncharacterized protein</fullName>
    </submittedName>
</protein>